<keyword evidence="2" id="KW-0433">Leucine-rich repeat</keyword>
<evidence type="ECO:0000256" key="5">
    <source>
        <dbReference type="ARBA" id="ARBA00022741"/>
    </source>
</evidence>
<feature type="region of interest" description="Disordered" evidence="8">
    <location>
        <begin position="39"/>
        <end position="62"/>
    </location>
</feature>
<dbReference type="Pfam" id="PF00560">
    <property type="entry name" value="LRR_1"/>
    <property type="match status" value="5"/>
</dbReference>
<dbReference type="FunFam" id="3.80.10.10:FF:000095">
    <property type="entry name" value="LRR receptor-like serine/threonine-protein kinase GSO1"/>
    <property type="match status" value="1"/>
</dbReference>
<evidence type="ECO:0000256" key="3">
    <source>
        <dbReference type="ARBA" id="ARBA00022729"/>
    </source>
</evidence>
<dbReference type="InterPro" id="IPR032675">
    <property type="entry name" value="LRR_dom_sf"/>
</dbReference>
<evidence type="ECO:0000256" key="9">
    <source>
        <dbReference type="SAM" id="Phobius"/>
    </source>
</evidence>
<dbReference type="OrthoDB" id="69127at2759"/>
<keyword evidence="6" id="KW-0067">ATP-binding</keyword>
<dbReference type="InterPro" id="IPR051716">
    <property type="entry name" value="Plant_RL_S/T_kinase"/>
</dbReference>
<dbReference type="FunFam" id="3.80.10.10:FF:000041">
    <property type="entry name" value="LRR receptor-like serine/threonine-protein kinase ERECTA"/>
    <property type="match status" value="1"/>
</dbReference>
<dbReference type="AlphaFoldDB" id="A0A9N8E2M9"/>
<dbReference type="PANTHER" id="PTHR48053:SF71">
    <property type="entry name" value="LEUCINE RICH REPEAT FAMILY PROTEIN, EXPRESSED"/>
    <property type="match status" value="1"/>
</dbReference>
<dbReference type="Proteomes" id="UP001153069">
    <property type="component" value="Unassembled WGS sequence"/>
</dbReference>
<evidence type="ECO:0000256" key="7">
    <source>
        <dbReference type="ARBA" id="ARBA00023136"/>
    </source>
</evidence>
<dbReference type="GO" id="GO:0005524">
    <property type="term" value="F:ATP binding"/>
    <property type="evidence" value="ECO:0007669"/>
    <property type="project" value="UniProtKB-KW"/>
</dbReference>
<keyword evidence="5" id="KW-0547">Nucleotide-binding</keyword>
<keyword evidence="9" id="KW-1133">Transmembrane helix</keyword>
<dbReference type="SUPFAM" id="SSF52058">
    <property type="entry name" value="L domain-like"/>
    <property type="match status" value="1"/>
</dbReference>
<evidence type="ECO:0000256" key="4">
    <source>
        <dbReference type="ARBA" id="ARBA00022737"/>
    </source>
</evidence>
<proteinExistence type="predicted"/>
<comment type="caution">
    <text evidence="10">The sequence shown here is derived from an EMBL/GenBank/DDBJ whole genome shotgun (WGS) entry which is preliminary data.</text>
</comment>
<protein>
    <submittedName>
        <fullName evidence="10">Uncharacterized protein</fullName>
    </submittedName>
</protein>
<feature type="region of interest" description="Disordered" evidence="8">
    <location>
        <begin position="212"/>
        <end position="246"/>
    </location>
</feature>
<dbReference type="InterPro" id="IPR003591">
    <property type="entry name" value="Leu-rich_rpt_typical-subtyp"/>
</dbReference>
<keyword evidence="9" id="KW-0812">Transmembrane</keyword>
<keyword evidence="7 9" id="KW-0472">Membrane</keyword>
<organism evidence="10 11">
    <name type="scientific">Seminavis robusta</name>
    <dbReference type="NCBI Taxonomy" id="568900"/>
    <lineage>
        <taxon>Eukaryota</taxon>
        <taxon>Sar</taxon>
        <taxon>Stramenopiles</taxon>
        <taxon>Ochrophyta</taxon>
        <taxon>Bacillariophyta</taxon>
        <taxon>Bacillariophyceae</taxon>
        <taxon>Bacillariophycidae</taxon>
        <taxon>Naviculales</taxon>
        <taxon>Naviculaceae</taxon>
        <taxon>Seminavis</taxon>
    </lineage>
</organism>
<comment type="subcellular location">
    <subcellularLocation>
        <location evidence="1">Membrane</location>
        <topology evidence="1">Single-pass membrane protein</topology>
    </subcellularLocation>
</comment>
<feature type="region of interest" description="Disordered" evidence="8">
    <location>
        <begin position="261"/>
        <end position="280"/>
    </location>
</feature>
<feature type="compositionally biased region" description="Basic and acidic residues" evidence="8">
    <location>
        <begin position="47"/>
        <end position="59"/>
    </location>
</feature>
<evidence type="ECO:0000256" key="6">
    <source>
        <dbReference type="ARBA" id="ARBA00022840"/>
    </source>
</evidence>
<dbReference type="Gene3D" id="3.80.10.10">
    <property type="entry name" value="Ribonuclease Inhibitor"/>
    <property type="match status" value="3"/>
</dbReference>
<evidence type="ECO:0000256" key="2">
    <source>
        <dbReference type="ARBA" id="ARBA00022614"/>
    </source>
</evidence>
<dbReference type="PANTHER" id="PTHR48053">
    <property type="entry name" value="LEUCINE RICH REPEAT FAMILY PROTEIN, EXPRESSED"/>
    <property type="match status" value="1"/>
</dbReference>
<evidence type="ECO:0000313" key="10">
    <source>
        <dbReference type="EMBL" id="CAB9513457.1"/>
    </source>
</evidence>
<feature type="compositionally biased region" description="Polar residues" evidence="8">
    <location>
        <begin position="235"/>
        <end position="246"/>
    </location>
</feature>
<dbReference type="GO" id="GO:0016020">
    <property type="term" value="C:membrane"/>
    <property type="evidence" value="ECO:0007669"/>
    <property type="project" value="UniProtKB-SubCell"/>
</dbReference>
<sequence>MTKKISVKKNQALLVLATTSCMQLAVEINEAAKMEKYAANHAQGSSSKEKAENNFRDNNRGTTNYTTDFAMATLATGNEAWISDTPQSHQLSFFPKGQTHAVGMPVKGSATAQKKLEEDDHFTEEEHRGAARYNMDLLQMATEINEAAKMEKIETGNDLSWQSAELAVEPLHRQQHQPSRPGAYMGLPGEALQRATTLQYSLVGASATGQGESLVQMGDPDDSSALAEPHDAGPPSSSTNHNIPSTNDQHLAVADLVLEDPEEEQTRPAADPVDLQHVQQRERKRKKQRLMFILFLVMMLVVAAITVGAVAGTQKKEPEVIVYLSTDAPTVYGSMTPSGVPSSAPTGDLDLLFDSLPDYTLASINNGSETPQWRGWQWLANHQNITFLSDWRKTQLFALATFFYAFEGESWNPLIKGYGWMDDTVEECDWFSSGFEFFFYDGKYYEWQNSTPPCNSQGQFTSLDLQHLQLSGLPPFLPPEIALLTSLSRLSLDDNDIAGTLSSLLPTEFYEMTGLTHLTIEENQITGKIPSEISTMTALTELWLNGNMLTGQVPSELGLLTALNSLEMSENRLTHQIPSELGLLTSLDTLQLGDNQLSGPIFSELGLLTSLEELKIYKNQFTGPFPSELGLLATLKELSLSENQLSGPISSELGLLTTLERLWIDENSMTGPVPSELAKLTALTWLRLNQNQLTGQVPSELGLLTALTVLMFNENRMMGTIPSELGLLTSSLEWLALSNNQLSSQVPSEFGAFTALDMLWLNGNQLTGPVPMEFWLLTSLQELYLADNQFTATIPTEVDMMTSLTSLRLHNNNLTGTLPSQLDASMGLRLHGNQFLRTGTVPEHLCSFLRCDCALNETPPVSTCSDLIEDPPDWPGRFPNRGADVMLNIQTDDYPDETSWVWQKETNVTGVWDTLESAGPLEYKDYLYYSLFAVNADTTYRLVVSDSWGDGVNIPGWITLTATNQSVFYSLLAGEAFYEITIDILVGADGSSDITNSTSH</sequence>
<dbReference type="SUPFAM" id="SSF52075">
    <property type="entry name" value="Outer arm dynein light chain 1"/>
    <property type="match status" value="1"/>
</dbReference>
<feature type="transmembrane region" description="Helical" evidence="9">
    <location>
        <begin position="290"/>
        <end position="311"/>
    </location>
</feature>
<dbReference type="EMBL" id="CAICTM010000592">
    <property type="protein sequence ID" value="CAB9513457.1"/>
    <property type="molecule type" value="Genomic_DNA"/>
</dbReference>
<dbReference type="PROSITE" id="PS51257">
    <property type="entry name" value="PROKAR_LIPOPROTEIN"/>
    <property type="match status" value="1"/>
</dbReference>
<name>A0A9N8E2M9_9STRA</name>
<keyword evidence="4" id="KW-0677">Repeat</keyword>
<evidence type="ECO:0000256" key="1">
    <source>
        <dbReference type="ARBA" id="ARBA00004167"/>
    </source>
</evidence>
<reference evidence="10" key="1">
    <citation type="submission" date="2020-06" db="EMBL/GenBank/DDBJ databases">
        <authorList>
            <consortium name="Plant Systems Biology data submission"/>
        </authorList>
    </citation>
    <scope>NUCLEOTIDE SEQUENCE</scope>
    <source>
        <strain evidence="10">D6</strain>
    </source>
</reference>
<gene>
    <name evidence="10" type="ORF">SEMRO_593_G172221.1</name>
</gene>
<accession>A0A9N8E2M9</accession>
<keyword evidence="11" id="KW-1185">Reference proteome</keyword>
<dbReference type="SMART" id="SM00369">
    <property type="entry name" value="LRR_TYP"/>
    <property type="match status" value="8"/>
</dbReference>
<evidence type="ECO:0000313" key="11">
    <source>
        <dbReference type="Proteomes" id="UP001153069"/>
    </source>
</evidence>
<keyword evidence="3" id="KW-0732">Signal</keyword>
<dbReference type="InterPro" id="IPR001611">
    <property type="entry name" value="Leu-rich_rpt"/>
</dbReference>
<evidence type="ECO:0000256" key="8">
    <source>
        <dbReference type="SAM" id="MobiDB-lite"/>
    </source>
</evidence>